<dbReference type="Proteomes" id="UP000295164">
    <property type="component" value="Unassembled WGS sequence"/>
</dbReference>
<comment type="caution">
    <text evidence="4">The sequence shown here is derived from an EMBL/GenBank/DDBJ whole genome shotgun (WGS) entry which is preliminary data.</text>
</comment>
<dbReference type="EMBL" id="SKFH01000001">
    <property type="protein sequence ID" value="TCZ74995.1"/>
    <property type="molecule type" value="Genomic_DNA"/>
</dbReference>
<dbReference type="InterPro" id="IPR000182">
    <property type="entry name" value="GNAT_dom"/>
</dbReference>
<dbReference type="GO" id="GO:0016747">
    <property type="term" value="F:acyltransferase activity, transferring groups other than amino-acyl groups"/>
    <property type="evidence" value="ECO:0007669"/>
    <property type="project" value="InterPro"/>
</dbReference>
<dbReference type="AlphaFoldDB" id="A0A4R4EAU4"/>
<dbReference type="Pfam" id="PF00583">
    <property type="entry name" value="Acetyltransf_1"/>
    <property type="match status" value="1"/>
</dbReference>
<keyword evidence="1 4" id="KW-0808">Transferase</keyword>
<dbReference type="InterPro" id="IPR050832">
    <property type="entry name" value="Bact_Acetyltransf"/>
</dbReference>
<proteinExistence type="predicted"/>
<dbReference type="PANTHER" id="PTHR43877:SF2">
    <property type="entry name" value="AMINOALKYLPHOSPHONATE N-ACETYLTRANSFERASE-RELATED"/>
    <property type="match status" value="1"/>
</dbReference>
<dbReference type="PROSITE" id="PS51186">
    <property type="entry name" value="GNAT"/>
    <property type="match status" value="1"/>
</dbReference>
<dbReference type="CDD" id="cd04301">
    <property type="entry name" value="NAT_SF"/>
    <property type="match status" value="1"/>
</dbReference>
<keyword evidence="5" id="KW-1185">Reference proteome</keyword>
<evidence type="ECO:0000259" key="3">
    <source>
        <dbReference type="PROSITE" id="PS51186"/>
    </source>
</evidence>
<reference evidence="4 5" key="1">
    <citation type="submission" date="2019-03" db="EMBL/GenBank/DDBJ databases">
        <authorList>
            <person name="Kim M.K.M."/>
        </authorList>
    </citation>
    <scope>NUCLEOTIDE SEQUENCE [LARGE SCALE GENOMIC DNA]</scope>
    <source>
        <strain evidence="4 5">17J68-15</strain>
    </source>
</reference>
<dbReference type="SUPFAM" id="SSF55729">
    <property type="entry name" value="Acyl-CoA N-acyltransferases (Nat)"/>
    <property type="match status" value="1"/>
</dbReference>
<dbReference type="PANTHER" id="PTHR43877">
    <property type="entry name" value="AMINOALKYLPHOSPHONATE N-ACETYLTRANSFERASE-RELATED-RELATED"/>
    <property type="match status" value="1"/>
</dbReference>
<keyword evidence="2" id="KW-0012">Acyltransferase</keyword>
<dbReference type="Gene3D" id="3.40.630.30">
    <property type="match status" value="1"/>
</dbReference>
<evidence type="ECO:0000313" key="4">
    <source>
        <dbReference type="EMBL" id="TCZ74995.1"/>
    </source>
</evidence>
<evidence type="ECO:0000256" key="2">
    <source>
        <dbReference type="ARBA" id="ARBA00023315"/>
    </source>
</evidence>
<evidence type="ECO:0000313" key="5">
    <source>
        <dbReference type="Proteomes" id="UP000295164"/>
    </source>
</evidence>
<dbReference type="InterPro" id="IPR016181">
    <property type="entry name" value="Acyl_CoA_acyltransferase"/>
</dbReference>
<evidence type="ECO:0000256" key="1">
    <source>
        <dbReference type="ARBA" id="ARBA00022679"/>
    </source>
</evidence>
<accession>A0A4R4EAU4</accession>
<sequence length="157" mass="17075">MLYSHPDAIVLQRTDAADPDFRALVQQLDAGLAELNGDTQDFYGQYNGLDAIRYVLLARRDGAAVGCGAIKEWAPGAMEVKRMFVQPGARRQGIAARVLAGLEGWAHELGYESTVLETGTNNPEAVAVYRHAGYEVIPNYGPYAGVESSICFRKQLA</sequence>
<organism evidence="4 5">
    <name type="scientific">Flaviaesturariibacter aridisoli</name>
    <dbReference type="NCBI Taxonomy" id="2545761"/>
    <lineage>
        <taxon>Bacteria</taxon>
        <taxon>Pseudomonadati</taxon>
        <taxon>Bacteroidota</taxon>
        <taxon>Chitinophagia</taxon>
        <taxon>Chitinophagales</taxon>
        <taxon>Chitinophagaceae</taxon>
        <taxon>Flaviaestuariibacter</taxon>
    </lineage>
</organism>
<protein>
    <submittedName>
        <fullName evidence="4">GNAT family N-acetyltransferase</fullName>
    </submittedName>
</protein>
<name>A0A4R4EAU4_9BACT</name>
<feature type="domain" description="N-acetyltransferase" evidence="3">
    <location>
        <begin position="10"/>
        <end position="157"/>
    </location>
</feature>
<dbReference type="RefSeq" id="WP_131850350.1">
    <property type="nucleotide sequence ID" value="NZ_SKFH01000001.1"/>
</dbReference>
<dbReference type="OrthoDB" id="9803233at2"/>
<gene>
    <name evidence="4" type="ORF">E0486_01430</name>
</gene>